<dbReference type="Proteomes" id="UP001482620">
    <property type="component" value="Unassembled WGS sequence"/>
</dbReference>
<protein>
    <recommendedName>
        <fullName evidence="2">Iroquois-class homeodomain protein domain-containing protein</fullName>
    </recommendedName>
</protein>
<dbReference type="EMBL" id="JAHRIQ010012246">
    <property type="protein sequence ID" value="MEQ2224634.1"/>
    <property type="molecule type" value="Genomic_DNA"/>
</dbReference>
<keyword evidence="4" id="KW-1185">Reference proteome</keyword>
<evidence type="ECO:0000313" key="4">
    <source>
        <dbReference type="Proteomes" id="UP001482620"/>
    </source>
</evidence>
<proteinExistence type="predicted"/>
<feature type="region of interest" description="Disordered" evidence="1">
    <location>
        <begin position="164"/>
        <end position="186"/>
    </location>
</feature>
<dbReference type="InterPro" id="IPR003893">
    <property type="entry name" value="Iroquois_homeo"/>
</dbReference>
<dbReference type="SMART" id="SM00548">
    <property type="entry name" value="IRO"/>
    <property type="match status" value="1"/>
</dbReference>
<feature type="region of interest" description="Disordered" evidence="1">
    <location>
        <begin position="118"/>
        <end position="152"/>
    </location>
</feature>
<organism evidence="3 4">
    <name type="scientific">Ilyodon furcidens</name>
    <name type="common">goldbreast splitfin</name>
    <dbReference type="NCBI Taxonomy" id="33524"/>
    <lineage>
        <taxon>Eukaryota</taxon>
        <taxon>Metazoa</taxon>
        <taxon>Chordata</taxon>
        <taxon>Craniata</taxon>
        <taxon>Vertebrata</taxon>
        <taxon>Euteleostomi</taxon>
        <taxon>Actinopterygii</taxon>
        <taxon>Neopterygii</taxon>
        <taxon>Teleostei</taxon>
        <taxon>Neoteleostei</taxon>
        <taxon>Acanthomorphata</taxon>
        <taxon>Ovalentaria</taxon>
        <taxon>Atherinomorphae</taxon>
        <taxon>Cyprinodontiformes</taxon>
        <taxon>Goodeidae</taxon>
        <taxon>Ilyodon</taxon>
    </lineage>
</organism>
<evidence type="ECO:0000259" key="2">
    <source>
        <dbReference type="SMART" id="SM00548"/>
    </source>
</evidence>
<sequence>MEEDLLRFNRTHQVKNVELGPLTELSPADVENLAWFCPSGHRKPTCWPDSEHNRLQHNADAVRHLPASDSCRLTFREDTGTDRSLSDPRSLDQRLPHIVGPTSVLGDLRQSRPLETLRVSGSERMSSPSSVSKDHVDLNSTTEGPNLAPKPKLWSLAEIATSVDKNTGSNDSSQSRGRSSLTHGPALPRHLYYTSPFIPGYSSFRPLGPLQGGPGSHLSGLQQKMLQRAEAAARDCRLRSQNQTELHELKRGMTNV</sequence>
<feature type="compositionally biased region" description="Low complexity" evidence="1">
    <location>
        <begin position="168"/>
        <end position="180"/>
    </location>
</feature>
<gene>
    <name evidence="3" type="ORF">ILYODFUR_009469</name>
</gene>
<feature type="domain" description="Iroquois-class homeodomain protein" evidence="2">
    <location>
        <begin position="146"/>
        <end position="163"/>
    </location>
</feature>
<comment type="caution">
    <text evidence="3">The sequence shown here is derived from an EMBL/GenBank/DDBJ whole genome shotgun (WGS) entry which is preliminary data.</text>
</comment>
<reference evidence="3 4" key="1">
    <citation type="submission" date="2021-06" db="EMBL/GenBank/DDBJ databases">
        <authorList>
            <person name="Palmer J.M."/>
        </authorList>
    </citation>
    <scope>NUCLEOTIDE SEQUENCE [LARGE SCALE GENOMIC DNA]</scope>
    <source>
        <strain evidence="4">if_2019</strain>
        <tissue evidence="3">Muscle</tissue>
    </source>
</reference>
<name>A0ABV0SVJ8_9TELE</name>
<evidence type="ECO:0000256" key="1">
    <source>
        <dbReference type="SAM" id="MobiDB-lite"/>
    </source>
</evidence>
<accession>A0ABV0SVJ8</accession>
<evidence type="ECO:0000313" key="3">
    <source>
        <dbReference type="EMBL" id="MEQ2224634.1"/>
    </source>
</evidence>